<dbReference type="Proteomes" id="UP000217199">
    <property type="component" value="Unassembled WGS sequence"/>
</dbReference>
<evidence type="ECO:0000313" key="6">
    <source>
        <dbReference type="Proteomes" id="UP000217199"/>
    </source>
</evidence>
<dbReference type="InterPro" id="IPR019775">
    <property type="entry name" value="WD40_repeat_CS"/>
</dbReference>
<dbReference type="InterPro" id="IPR001680">
    <property type="entry name" value="WD40_rpt"/>
</dbReference>
<proteinExistence type="predicted"/>
<feature type="repeat" description="WD" evidence="3">
    <location>
        <begin position="71"/>
        <end position="93"/>
    </location>
</feature>
<dbReference type="InParanoid" id="A0A286UT35"/>
<feature type="repeat" description="WD" evidence="3">
    <location>
        <begin position="138"/>
        <end position="170"/>
    </location>
</feature>
<dbReference type="InterPro" id="IPR015943">
    <property type="entry name" value="WD40/YVTN_repeat-like_dom_sf"/>
</dbReference>
<dbReference type="STRING" id="2282107.A0A286UT35"/>
<evidence type="ECO:0000256" key="2">
    <source>
        <dbReference type="ARBA" id="ARBA00022737"/>
    </source>
</evidence>
<evidence type="ECO:0000256" key="4">
    <source>
        <dbReference type="SAM" id="MobiDB-lite"/>
    </source>
</evidence>
<dbReference type="Gene3D" id="2.130.10.10">
    <property type="entry name" value="YVTN repeat-like/Quinoprotein amine dehydrogenase"/>
    <property type="match status" value="2"/>
</dbReference>
<name>A0A286UT35_9AGAM</name>
<feature type="compositionally biased region" description="Low complexity" evidence="4">
    <location>
        <begin position="187"/>
        <end position="207"/>
    </location>
</feature>
<dbReference type="AlphaFoldDB" id="A0A286UT35"/>
<dbReference type="InterPro" id="IPR020472">
    <property type="entry name" value="WD40_PAC1"/>
</dbReference>
<dbReference type="GO" id="GO:1990234">
    <property type="term" value="C:transferase complex"/>
    <property type="evidence" value="ECO:0007669"/>
    <property type="project" value="UniProtKB-ARBA"/>
</dbReference>
<dbReference type="SUPFAM" id="SSF50978">
    <property type="entry name" value="WD40 repeat-like"/>
    <property type="match status" value="1"/>
</dbReference>
<keyword evidence="2" id="KW-0677">Repeat</keyword>
<dbReference type="SMART" id="SM00320">
    <property type="entry name" value="WD40"/>
    <property type="match status" value="3"/>
</dbReference>
<gene>
    <name evidence="5" type="ORF">PNOK_0269800</name>
</gene>
<feature type="repeat" description="WD" evidence="3">
    <location>
        <begin position="95"/>
        <end position="136"/>
    </location>
</feature>
<feature type="repeat" description="WD" evidence="3">
    <location>
        <begin position="33"/>
        <end position="74"/>
    </location>
</feature>
<dbReference type="Pfam" id="PF00400">
    <property type="entry name" value="WD40"/>
    <property type="match status" value="3"/>
</dbReference>
<accession>A0A286UT35</accession>
<dbReference type="PRINTS" id="PR00320">
    <property type="entry name" value="GPROTEINBRPT"/>
</dbReference>
<evidence type="ECO:0000256" key="1">
    <source>
        <dbReference type="ARBA" id="ARBA00022574"/>
    </source>
</evidence>
<dbReference type="PANTHER" id="PTHR22847:SF637">
    <property type="entry name" value="WD REPEAT DOMAIN 5B"/>
    <property type="match status" value="1"/>
</dbReference>
<dbReference type="EMBL" id="NBII01000002">
    <property type="protein sequence ID" value="PAV22741.1"/>
    <property type="molecule type" value="Genomic_DNA"/>
</dbReference>
<dbReference type="PROSITE" id="PS50082">
    <property type="entry name" value="WD_REPEATS_2"/>
    <property type="match status" value="4"/>
</dbReference>
<dbReference type="PROSITE" id="PS50294">
    <property type="entry name" value="WD_REPEATS_REGION"/>
    <property type="match status" value="2"/>
</dbReference>
<keyword evidence="6" id="KW-1185">Reference proteome</keyword>
<dbReference type="PROSITE" id="PS00678">
    <property type="entry name" value="WD_REPEATS_1"/>
    <property type="match status" value="2"/>
</dbReference>
<dbReference type="PANTHER" id="PTHR22847">
    <property type="entry name" value="WD40 REPEAT PROTEIN"/>
    <property type="match status" value="1"/>
</dbReference>
<dbReference type="InterPro" id="IPR036322">
    <property type="entry name" value="WD40_repeat_dom_sf"/>
</dbReference>
<protein>
    <submittedName>
        <fullName evidence="5">WD40 domain containing protein</fullName>
    </submittedName>
</protein>
<feature type="region of interest" description="Disordered" evidence="4">
    <location>
        <begin position="182"/>
        <end position="207"/>
    </location>
</feature>
<evidence type="ECO:0000256" key="3">
    <source>
        <dbReference type="PROSITE-ProRule" id="PRU00221"/>
    </source>
</evidence>
<dbReference type="OrthoDB" id="6262491at2759"/>
<reference evidence="5 6" key="1">
    <citation type="journal article" date="2017" name="Mol. Ecol.">
        <title>Comparative and population genomic landscape of Phellinus noxius: A hypervariable fungus causing root rot in trees.</title>
        <authorList>
            <person name="Chung C.L."/>
            <person name="Lee T.J."/>
            <person name="Akiba M."/>
            <person name="Lee H.H."/>
            <person name="Kuo T.H."/>
            <person name="Liu D."/>
            <person name="Ke H.M."/>
            <person name="Yokoi T."/>
            <person name="Roa M.B."/>
            <person name="Lu M.J."/>
            <person name="Chang Y.Y."/>
            <person name="Ann P.J."/>
            <person name="Tsai J.N."/>
            <person name="Chen C.Y."/>
            <person name="Tzean S.S."/>
            <person name="Ota Y."/>
            <person name="Hattori T."/>
            <person name="Sahashi N."/>
            <person name="Liou R.F."/>
            <person name="Kikuchi T."/>
            <person name="Tsai I.J."/>
        </authorList>
    </citation>
    <scope>NUCLEOTIDE SEQUENCE [LARGE SCALE GENOMIC DNA]</scope>
    <source>
        <strain evidence="5 6">FFPRI411160</strain>
    </source>
</reference>
<evidence type="ECO:0000313" key="5">
    <source>
        <dbReference type="EMBL" id="PAV22741.1"/>
    </source>
</evidence>
<comment type="caution">
    <text evidence="5">The sequence shown here is derived from an EMBL/GenBank/DDBJ whole genome shotgun (WGS) entry which is preliminary data.</text>
</comment>
<sequence>MLHLEKGQSSIADHYWSNAASDIRIERLGNRPITRHTGWLHCVTFSPDGKHIASGSQDKTVRIWDVKGDNLVAGSSDMAIRVWDAVTRELVTDPFEGHTDQITSIAFSPDRKRVVSGSDDETIRVWNVESEDHATYPFEGGTNFVRYTAFSSDGTHVTSGSDDETVITWSNIPSGASLRDCLPQELSSPSSKPSSSSSSICSASITV</sequence>
<organism evidence="5 6">
    <name type="scientific">Pyrrhoderma noxium</name>
    <dbReference type="NCBI Taxonomy" id="2282107"/>
    <lineage>
        <taxon>Eukaryota</taxon>
        <taxon>Fungi</taxon>
        <taxon>Dikarya</taxon>
        <taxon>Basidiomycota</taxon>
        <taxon>Agaricomycotina</taxon>
        <taxon>Agaricomycetes</taxon>
        <taxon>Hymenochaetales</taxon>
        <taxon>Hymenochaetaceae</taxon>
        <taxon>Pyrrhoderma</taxon>
    </lineage>
</organism>
<keyword evidence="1 3" id="KW-0853">WD repeat</keyword>